<feature type="compositionally biased region" description="Basic residues" evidence="1">
    <location>
        <begin position="66"/>
        <end position="78"/>
    </location>
</feature>
<dbReference type="AlphaFoldDB" id="A0A812V742"/>
<protein>
    <submittedName>
        <fullName evidence="2">Uncharacterized protein</fullName>
    </submittedName>
</protein>
<feature type="non-terminal residue" evidence="2">
    <location>
        <position position="154"/>
    </location>
</feature>
<keyword evidence="3" id="KW-1185">Reference proteome</keyword>
<gene>
    <name evidence="2" type="ORF">SNAT2548_LOCUS34253</name>
</gene>
<accession>A0A812V742</accession>
<evidence type="ECO:0000313" key="2">
    <source>
        <dbReference type="EMBL" id="CAE7602211.1"/>
    </source>
</evidence>
<evidence type="ECO:0000256" key="1">
    <source>
        <dbReference type="SAM" id="MobiDB-lite"/>
    </source>
</evidence>
<reference evidence="2" key="1">
    <citation type="submission" date="2021-02" db="EMBL/GenBank/DDBJ databases">
        <authorList>
            <person name="Dougan E. K."/>
            <person name="Rhodes N."/>
            <person name="Thang M."/>
            <person name="Chan C."/>
        </authorList>
    </citation>
    <scope>NUCLEOTIDE SEQUENCE</scope>
</reference>
<feature type="compositionally biased region" description="Basic and acidic residues" evidence="1">
    <location>
        <begin position="36"/>
        <end position="65"/>
    </location>
</feature>
<feature type="compositionally biased region" description="Basic and acidic residues" evidence="1">
    <location>
        <begin position="79"/>
        <end position="94"/>
    </location>
</feature>
<name>A0A812V742_9DINO</name>
<feature type="region of interest" description="Disordered" evidence="1">
    <location>
        <begin position="1"/>
        <end position="94"/>
    </location>
</feature>
<feature type="compositionally biased region" description="Polar residues" evidence="1">
    <location>
        <begin position="1"/>
        <end position="12"/>
    </location>
</feature>
<dbReference type="Proteomes" id="UP000604046">
    <property type="component" value="Unassembled WGS sequence"/>
</dbReference>
<dbReference type="EMBL" id="CAJNDS010002800">
    <property type="protein sequence ID" value="CAE7602211.1"/>
    <property type="molecule type" value="Genomic_DNA"/>
</dbReference>
<sequence length="154" mass="18187">MSRRSTTPTIWQRNGRKFIQQKDPRVHIQQQQQQQMKEKVDREQQRRAAKDLKRADKEKKKENRRAAVKAQQVKKQRPGKAEQERQEHDQTEELLRQRLTEASTQAAQLAERSAAAMPVDKARQLTSHLEEISSRKMELEEGLSNVRLELLRNQ</sequence>
<comment type="caution">
    <text evidence="2">The sequence shown here is derived from an EMBL/GenBank/DDBJ whole genome shotgun (WGS) entry which is preliminary data.</text>
</comment>
<organism evidence="2 3">
    <name type="scientific">Symbiodinium natans</name>
    <dbReference type="NCBI Taxonomy" id="878477"/>
    <lineage>
        <taxon>Eukaryota</taxon>
        <taxon>Sar</taxon>
        <taxon>Alveolata</taxon>
        <taxon>Dinophyceae</taxon>
        <taxon>Suessiales</taxon>
        <taxon>Symbiodiniaceae</taxon>
        <taxon>Symbiodinium</taxon>
    </lineage>
</organism>
<evidence type="ECO:0000313" key="3">
    <source>
        <dbReference type="Proteomes" id="UP000604046"/>
    </source>
</evidence>
<proteinExistence type="predicted"/>